<dbReference type="OrthoDB" id="6500128at2759"/>
<evidence type="ECO:0000313" key="13">
    <source>
        <dbReference type="EMBL" id="KAF7546072.1"/>
    </source>
</evidence>
<evidence type="ECO:0000256" key="2">
    <source>
        <dbReference type="ARBA" id="ARBA00022448"/>
    </source>
</evidence>
<dbReference type="InterPro" id="IPR036640">
    <property type="entry name" value="ABC1_TM_sf"/>
</dbReference>
<dbReference type="CDD" id="cd03250">
    <property type="entry name" value="ABCC_MRP_domain1"/>
    <property type="match status" value="1"/>
</dbReference>
<reference evidence="13" key="1">
    <citation type="submission" date="2020-03" db="EMBL/GenBank/DDBJ databases">
        <title>Draft Genome Sequence of Cylindrodendrum hubeiense.</title>
        <authorList>
            <person name="Buettner E."/>
            <person name="Kellner H."/>
        </authorList>
    </citation>
    <scope>NUCLEOTIDE SEQUENCE</scope>
    <source>
        <strain evidence="13">IHI 201604</strain>
    </source>
</reference>
<evidence type="ECO:0000256" key="8">
    <source>
        <dbReference type="ARBA" id="ARBA00023136"/>
    </source>
</evidence>
<feature type="transmembrane region" description="Helical" evidence="10">
    <location>
        <begin position="1012"/>
        <end position="1031"/>
    </location>
</feature>
<dbReference type="GO" id="GO:0016887">
    <property type="term" value="F:ATP hydrolysis activity"/>
    <property type="evidence" value="ECO:0007669"/>
    <property type="project" value="InterPro"/>
</dbReference>
<feature type="transmembrane region" description="Helical" evidence="10">
    <location>
        <begin position="445"/>
        <end position="464"/>
    </location>
</feature>
<evidence type="ECO:0000256" key="5">
    <source>
        <dbReference type="ARBA" id="ARBA00022741"/>
    </source>
</evidence>
<protein>
    <submittedName>
        <fullName evidence="13">Uncharacterized protein</fullName>
    </submittedName>
</protein>
<comment type="subcellular location">
    <subcellularLocation>
        <location evidence="1">Membrane</location>
        <topology evidence="1">Multi-pass membrane protein</topology>
    </subcellularLocation>
</comment>
<dbReference type="Pfam" id="PF00664">
    <property type="entry name" value="ABC_membrane"/>
    <property type="match status" value="2"/>
</dbReference>
<dbReference type="SUPFAM" id="SSF90123">
    <property type="entry name" value="ABC transporter transmembrane region"/>
    <property type="match status" value="2"/>
</dbReference>
<keyword evidence="5" id="KW-0547">Nucleotide-binding</keyword>
<feature type="region of interest" description="Disordered" evidence="9">
    <location>
        <begin position="1355"/>
        <end position="1383"/>
    </location>
</feature>
<keyword evidence="3 10" id="KW-0812">Transmembrane</keyword>
<dbReference type="Pfam" id="PF00005">
    <property type="entry name" value="ABC_tran"/>
    <property type="match status" value="2"/>
</dbReference>
<name>A0A9P5H6I4_9HYPO</name>
<feature type="transmembrane region" description="Helical" evidence="10">
    <location>
        <begin position="894"/>
        <end position="918"/>
    </location>
</feature>
<sequence length="1521" mass="168445">MQSMALIWEATSPMPVSHGLPSQIHAMGVSSDNEIEWIDKAQQLAKAGYLQAGLIISTLLWTLFAIADQFEPSAMKPNAKSSKIPLVYEICSQVTRAATLTLLIMGATQTKEQWMDVALIGYTFILGLVRLVDNMRWRHHALYQIHLLLFGEFLIFVAAEILPQLQVNSSYTSNRTVMGAILSLGASIVIALVTPRVWIPPSMELDVHPRAPEAKPTPEESCSLFNYYFTFEWLTPLIWKGSRGPVEMADLPGLPWYDEPLKLLRDIMRARDEMKQKTLWTVLKFQRTELIAMGTWISLTFALELVAPFALYHLLAYIENPDEALMNPGIWLFLMFAGPMSRTVCFQQYIFTSTRLIVRIKSGMTQELYHRAMNSLELEEDVLNDIETKGNKKPGMQSTSTGRLSNLIASDIDAITSARDVVQVSTGVPVGITLCFVGLYKLLGWTSLVGTTFMILMAPVPAIIAQRMGTMQRQVKQAQDSRISLINEYLTSIKAVKYFAWEESMIKHIQEARATEQKYLWQTTVLVTLMHMVTELIPIIALVLIFGLYVGVLQKPLTASIAFTTLSLIMTMRQNIGTVGFLSRNVVTGWISIDRLDRYFSSTTPLVQHPVGPASLKNATFRRHKKASFILKDISLEFVEGGLNVITGPSGSGKTTILLSLLGETILESGSVTRPDDIAYASQTAWLQSETIRDNITFHSEFEKLRYDRVMEACCLGLDLAELPSGDQTEVGENGTMLSGGQRARVALARALYSKAPLLLLDDTFSALDAKTASAIWKHCFCSDMLKGRTTILVTQMPWVSAQADFAISVDQGMIKSTEQNLGVVRKPVVLEQEETAEETVPETPTPDNGANGNDAKKDTNTSPPSAKIKEDDIANEMKASGGAARLGFFKYMLYFGGPLYAVFALLTSALTNVFMIATTYWLSLWVNSYTREEAVNIAFYLGIYVAIVICGVLVEAFSFLVYSNGGWIAAKRLHEACIRSVMYASLSWWKNVPVGRVVNRFSRDMNSLDTWLIRMLQAFLELFMMLFARLGAVSSIMPIFMLPGLITCFVGVIAGEMYTRTVVTIRRIVSSSQSPVFSQFSDSLAGLAVIRARNNMARVFGDKLAERLRDFSRASEANYNSNRWVAMRVDFITALVSLCAGIIAVGKANTIAAGLVGFSLTNATGLSDTILYMVRTMNELEVELQSFDRVKEYATIEPEEKTDDAKDESEVEVDREEYIVPNNWPRSGSIEFLNATIRYDSDGPDILKDINLKFEAGERVAIVGRTGSGKSTLVLSLLRLTNIVRGKILYDGVDITAIPREKLRQALTIIPQEATLFNGTVGSNLDPSGEIPTSRLKQVIESCANIASFQHQGRMEDNKVAKTNNKPNPTENTPLLQSNSDGADGANGTFAAVADAASGLSLDTIVQAQGQNFSHGQRQVLSLGRALVRRSKLMLFDEATASMDYQTDLGIQTILRKELDVNNIETQGRTLVTIAHRLRTIIDYDKVVVISAGRAIEAGSPAKLYHAKAGSERQIYDYGL</sequence>
<evidence type="ECO:0000259" key="12">
    <source>
        <dbReference type="PROSITE" id="PS50929"/>
    </source>
</evidence>
<dbReference type="Gene3D" id="3.40.50.300">
    <property type="entry name" value="P-loop containing nucleotide triphosphate hydrolases"/>
    <property type="match status" value="2"/>
</dbReference>
<dbReference type="EMBL" id="JAANBB010000227">
    <property type="protein sequence ID" value="KAF7546072.1"/>
    <property type="molecule type" value="Genomic_DNA"/>
</dbReference>
<feature type="transmembrane region" description="Helical" evidence="10">
    <location>
        <begin position="1037"/>
        <end position="1059"/>
    </location>
</feature>
<dbReference type="PROSITE" id="PS50929">
    <property type="entry name" value="ABC_TM1F"/>
    <property type="match status" value="2"/>
</dbReference>
<organism evidence="13 14">
    <name type="scientific">Cylindrodendrum hubeiense</name>
    <dbReference type="NCBI Taxonomy" id="595255"/>
    <lineage>
        <taxon>Eukaryota</taxon>
        <taxon>Fungi</taxon>
        <taxon>Dikarya</taxon>
        <taxon>Ascomycota</taxon>
        <taxon>Pezizomycotina</taxon>
        <taxon>Sordariomycetes</taxon>
        <taxon>Hypocreomycetidae</taxon>
        <taxon>Hypocreales</taxon>
        <taxon>Nectriaceae</taxon>
        <taxon>Cylindrodendrum</taxon>
    </lineage>
</organism>
<keyword evidence="6" id="KW-0067">ATP-binding</keyword>
<keyword evidence="7 10" id="KW-1133">Transmembrane helix</keyword>
<feature type="region of interest" description="Disordered" evidence="9">
    <location>
        <begin position="834"/>
        <end position="871"/>
    </location>
</feature>
<feature type="transmembrane region" description="Helical" evidence="10">
    <location>
        <begin position="938"/>
        <end position="963"/>
    </location>
</feature>
<feature type="domain" description="ABC transporter" evidence="11">
    <location>
        <begin position="1231"/>
        <end position="1518"/>
    </location>
</feature>
<dbReference type="GO" id="GO:0016020">
    <property type="term" value="C:membrane"/>
    <property type="evidence" value="ECO:0007669"/>
    <property type="project" value="UniProtKB-SubCell"/>
</dbReference>
<dbReference type="InterPro" id="IPR003439">
    <property type="entry name" value="ABC_transporter-like_ATP-bd"/>
</dbReference>
<dbReference type="PANTHER" id="PTHR24223">
    <property type="entry name" value="ATP-BINDING CASSETTE SUB-FAMILY C"/>
    <property type="match status" value="1"/>
</dbReference>
<dbReference type="InterPro" id="IPR050173">
    <property type="entry name" value="ABC_transporter_C-like"/>
</dbReference>
<evidence type="ECO:0000256" key="7">
    <source>
        <dbReference type="ARBA" id="ARBA00022989"/>
    </source>
</evidence>
<feature type="domain" description="ABC transmembrane type-1" evidence="12">
    <location>
        <begin position="903"/>
        <end position="1182"/>
    </location>
</feature>
<evidence type="ECO:0000256" key="10">
    <source>
        <dbReference type="SAM" id="Phobius"/>
    </source>
</evidence>
<dbReference type="PANTHER" id="PTHR24223:SF356">
    <property type="entry name" value="ATP-BINDING CASSETTE TRANSPORTER ABC4"/>
    <property type="match status" value="1"/>
</dbReference>
<dbReference type="InterPro" id="IPR003593">
    <property type="entry name" value="AAA+_ATPase"/>
</dbReference>
<feature type="transmembrane region" description="Helical" evidence="10">
    <location>
        <begin position="177"/>
        <end position="199"/>
    </location>
</feature>
<evidence type="ECO:0000313" key="14">
    <source>
        <dbReference type="Proteomes" id="UP000722485"/>
    </source>
</evidence>
<feature type="domain" description="ABC transmembrane type-1" evidence="12">
    <location>
        <begin position="299"/>
        <end position="588"/>
    </location>
</feature>
<dbReference type="InterPro" id="IPR011527">
    <property type="entry name" value="ABC1_TM_dom"/>
</dbReference>
<keyword evidence="2" id="KW-0813">Transport</keyword>
<comment type="caution">
    <text evidence="13">The sequence shown here is derived from an EMBL/GenBank/DDBJ whole genome shotgun (WGS) entry which is preliminary data.</text>
</comment>
<dbReference type="GO" id="GO:0005737">
    <property type="term" value="C:cytoplasm"/>
    <property type="evidence" value="ECO:0007669"/>
    <property type="project" value="UniProtKB-ARBA"/>
</dbReference>
<feature type="transmembrane region" description="Helical" evidence="10">
    <location>
        <begin position="47"/>
        <end position="66"/>
    </location>
</feature>
<dbReference type="CDD" id="cd18596">
    <property type="entry name" value="ABC_6TM_VMR1_D1_like"/>
    <property type="match status" value="1"/>
</dbReference>
<evidence type="ECO:0000256" key="1">
    <source>
        <dbReference type="ARBA" id="ARBA00004141"/>
    </source>
</evidence>
<dbReference type="Proteomes" id="UP000722485">
    <property type="component" value="Unassembled WGS sequence"/>
</dbReference>
<feature type="transmembrane region" description="Helical" evidence="10">
    <location>
        <begin position="114"/>
        <end position="133"/>
    </location>
</feature>
<feature type="transmembrane region" description="Helical" evidence="10">
    <location>
        <begin position="290"/>
        <end position="318"/>
    </location>
</feature>
<feature type="transmembrane region" description="Helical" evidence="10">
    <location>
        <begin position="330"/>
        <end position="351"/>
    </location>
</feature>
<dbReference type="GO" id="GO:0140359">
    <property type="term" value="F:ABC-type transporter activity"/>
    <property type="evidence" value="ECO:0007669"/>
    <property type="project" value="InterPro"/>
</dbReference>
<dbReference type="GO" id="GO:0005524">
    <property type="term" value="F:ATP binding"/>
    <property type="evidence" value="ECO:0007669"/>
    <property type="project" value="UniProtKB-KW"/>
</dbReference>
<feature type="domain" description="ABC transporter" evidence="11">
    <location>
        <begin position="614"/>
        <end position="837"/>
    </location>
</feature>
<evidence type="ECO:0000256" key="6">
    <source>
        <dbReference type="ARBA" id="ARBA00022840"/>
    </source>
</evidence>
<dbReference type="PROSITE" id="PS00211">
    <property type="entry name" value="ABC_TRANSPORTER_1"/>
    <property type="match status" value="2"/>
</dbReference>
<dbReference type="PROSITE" id="PS50893">
    <property type="entry name" value="ABC_TRANSPORTER_2"/>
    <property type="match status" value="2"/>
</dbReference>
<dbReference type="InterPro" id="IPR027417">
    <property type="entry name" value="P-loop_NTPase"/>
</dbReference>
<evidence type="ECO:0000256" key="4">
    <source>
        <dbReference type="ARBA" id="ARBA00022737"/>
    </source>
</evidence>
<dbReference type="FunFam" id="1.20.1560.10:FF:000013">
    <property type="entry name" value="ABC transporter C family member 2"/>
    <property type="match status" value="1"/>
</dbReference>
<keyword evidence="8 10" id="KW-0472">Membrane</keyword>
<feature type="compositionally biased region" description="Low complexity" evidence="9">
    <location>
        <begin position="1363"/>
        <end position="1375"/>
    </location>
</feature>
<evidence type="ECO:0000256" key="9">
    <source>
        <dbReference type="SAM" id="MobiDB-lite"/>
    </source>
</evidence>
<dbReference type="InterPro" id="IPR017871">
    <property type="entry name" value="ABC_transporter-like_CS"/>
</dbReference>
<dbReference type="CDD" id="cd03244">
    <property type="entry name" value="ABCC_MRP_domain2"/>
    <property type="match status" value="1"/>
</dbReference>
<feature type="transmembrane region" description="Helical" evidence="10">
    <location>
        <begin position="145"/>
        <end position="165"/>
    </location>
</feature>
<keyword evidence="14" id="KW-1185">Reference proteome</keyword>
<evidence type="ECO:0000256" key="3">
    <source>
        <dbReference type="ARBA" id="ARBA00022692"/>
    </source>
</evidence>
<dbReference type="CDD" id="cd18604">
    <property type="entry name" value="ABC_6TM_VMR1_D2_like"/>
    <property type="match status" value="1"/>
</dbReference>
<dbReference type="SMART" id="SM00382">
    <property type="entry name" value="AAA"/>
    <property type="match status" value="2"/>
</dbReference>
<evidence type="ECO:0000259" key="11">
    <source>
        <dbReference type="PROSITE" id="PS50893"/>
    </source>
</evidence>
<dbReference type="SUPFAM" id="SSF52540">
    <property type="entry name" value="P-loop containing nucleoside triphosphate hydrolases"/>
    <property type="match status" value="2"/>
</dbReference>
<keyword evidence="4" id="KW-0677">Repeat</keyword>
<feature type="transmembrane region" description="Helical" evidence="10">
    <location>
        <begin position="1126"/>
        <end position="1146"/>
    </location>
</feature>
<proteinExistence type="predicted"/>
<dbReference type="Gene3D" id="1.20.1560.10">
    <property type="entry name" value="ABC transporter type 1, transmembrane domain"/>
    <property type="match status" value="2"/>
</dbReference>
<accession>A0A9P5H6I4</accession>
<feature type="transmembrane region" description="Helical" evidence="10">
    <location>
        <begin position="525"/>
        <end position="550"/>
    </location>
</feature>
<gene>
    <name evidence="13" type="ORF">G7Z17_g8687</name>
</gene>